<dbReference type="Proteomes" id="UP000076532">
    <property type="component" value="Unassembled WGS sequence"/>
</dbReference>
<dbReference type="PANTHER" id="PTHR12919">
    <property type="entry name" value="30S RIBOSOMAL PROTEIN S16"/>
    <property type="match status" value="1"/>
</dbReference>
<dbReference type="GO" id="GO:0032543">
    <property type="term" value="P:mitochondrial translation"/>
    <property type="evidence" value="ECO:0007669"/>
    <property type="project" value="TreeGrafter"/>
</dbReference>
<dbReference type="OrthoDB" id="407221at2759"/>
<keyword evidence="5" id="KW-1185">Reference proteome</keyword>
<dbReference type="SUPFAM" id="SSF54565">
    <property type="entry name" value="Ribosomal protein S16"/>
    <property type="match status" value="1"/>
</dbReference>
<dbReference type="EMBL" id="KV417589">
    <property type="protein sequence ID" value="KZP16838.1"/>
    <property type="molecule type" value="Genomic_DNA"/>
</dbReference>
<sequence length="105" mass="11801">MVVRLRLAMHGRKHARIFHVVAIRDQKARNAKPIELLGIYDPAMTLGEKYKTVEWSVDRIKYWLGVGAMPSKPVVRLLETGGVIPPDSKYHPKALGPRVLPPTVP</sequence>
<proteinExistence type="inferred from homology"/>
<reference evidence="4 5" key="1">
    <citation type="journal article" date="2016" name="Mol. Biol. Evol.">
        <title>Comparative Genomics of Early-Diverging Mushroom-Forming Fungi Provides Insights into the Origins of Lignocellulose Decay Capabilities.</title>
        <authorList>
            <person name="Nagy L.G."/>
            <person name="Riley R."/>
            <person name="Tritt A."/>
            <person name="Adam C."/>
            <person name="Daum C."/>
            <person name="Floudas D."/>
            <person name="Sun H."/>
            <person name="Yadav J.S."/>
            <person name="Pangilinan J."/>
            <person name="Larsson K.H."/>
            <person name="Matsuura K."/>
            <person name="Barry K."/>
            <person name="Labutti K."/>
            <person name="Kuo R."/>
            <person name="Ohm R.A."/>
            <person name="Bhattacharya S.S."/>
            <person name="Shirouzu T."/>
            <person name="Yoshinaga Y."/>
            <person name="Martin F.M."/>
            <person name="Grigoriev I.V."/>
            <person name="Hibbett D.S."/>
        </authorList>
    </citation>
    <scope>NUCLEOTIDE SEQUENCE [LARGE SCALE GENOMIC DNA]</scope>
    <source>
        <strain evidence="4 5">CBS 109695</strain>
    </source>
</reference>
<dbReference type="Gene3D" id="3.30.1320.10">
    <property type="match status" value="1"/>
</dbReference>
<keyword evidence="2 4" id="KW-0689">Ribosomal protein</keyword>
<dbReference type="AlphaFoldDB" id="A0A166FIJ8"/>
<dbReference type="InterPro" id="IPR023803">
    <property type="entry name" value="Ribosomal_bS16_dom_sf"/>
</dbReference>
<evidence type="ECO:0000313" key="5">
    <source>
        <dbReference type="Proteomes" id="UP000076532"/>
    </source>
</evidence>
<name>A0A166FIJ8_9AGAM</name>
<evidence type="ECO:0000256" key="2">
    <source>
        <dbReference type="ARBA" id="ARBA00022980"/>
    </source>
</evidence>
<dbReference type="NCBIfam" id="TIGR00002">
    <property type="entry name" value="S16"/>
    <property type="match status" value="1"/>
</dbReference>
<evidence type="ECO:0000256" key="1">
    <source>
        <dbReference type="ARBA" id="ARBA00006668"/>
    </source>
</evidence>
<protein>
    <submittedName>
        <fullName evidence="4">Ribosomal protein S16</fullName>
    </submittedName>
</protein>
<feature type="non-terminal residue" evidence="4">
    <location>
        <position position="105"/>
    </location>
</feature>
<gene>
    <name evidence="4" type="ORF">FIBSPDRAFT_678950</name>
</gene>
<dbReference type="GO" id="GO:0003735">
    <property type="term" value="F:structural constituent of ribosome"/>
    <property type="evidence" value="ECO:0007669"/>
    <property type="project" value="InterPro"/>
</dbReference>
<dbReference type="GO" id="GO:0005763">
    <property type="term" value="C:mitochondrial small ribosomal subunit"/>
    <property type="evidence" value="ECO:0007669"/>
    <property type="project" value="TreeGrafter"/>
</dbReference>
<dbReference type="HAMAP" id="MF_00385">
    <property type="entry name" value="Ribosomal_bS16"/>
    <property type="match status" value="1"/>
</dbReference>
<accession>A0A166FIJ8</accession>
<dbReference type="InterPro" id="IPR000307">
    <property type="entry name" value="Ribosomal_bS16"/>
</dbReference>
<evidence type="ECO:0000313" key="4">
    <source>
        <dbReference type="EMBL" id="KZP16838.1"/>
    </source>
</evidence>
<keyword evidence="3" id="KW-0687">Ribonucleoprotein</keyword>
<organism evidence="4 5">
    <name type="scientific">Athelia psychrophila</name>
    <dbReference type="NCBI Taxonomy" id="1759441"/>
    <lineage>
        <taxon>Eukaryota</taxon>
        <taxon>Fungi</taxon>
        <taxon>Dikarya</taxon>
        <taxon>Basidiomycota</taxon>
        <taxon>Agaricomycotina</taxon>
        <taxon>Agaricomycetes</taxon>
        <taxon>Agaricomycetidae</taxon>
        <taxon>Atheliales</taxon>
        <taxon>Atheliaceae</taxon>
        <taxon>Athelia</taxon>
    </lineage>
</organism>
<evidence type="ECO:0000256" key="3">
    <source>
        <dbReference type="ARBA" id="ARBA00023274"/>
    </source>
</evidence>
<dbReference type="PANTHER" id="PTHR12919:SF20">
    <property type="entry name" value="SMALL RIBOSOMAL SUBUNIT PROTEIN BS16M"/>
    <property type="match status" value="1"/>
</dbReference>
<dbReference type="Pfam" id="PF00886">
    <property type="entry name" value="Ribosomal_S16"/>
    <property type="match status" value="1"/>
</dbReference>
<dbReference type="STRING" id="436010.A0A166FIJ8"/>
<comment type="similarity">
    <text evidence="1">Belongs to the bacterial ribosomal protein bS16 family.</text>
</comment>